<evidence type="ECO:0000259" key="1">
    <source>
        <dbReference type="Pfam" id="PF24864"/>
    </source>
</evidence>
<dbReference type="AlphaFoldDB" id="A0AAN6LKS2"/>
<feature type="domain" description="DUF7730" evidence="1">
    <location>
        <begin position="19"/>
        <end position="135"/>
    </location>
</feature>
<organism evidence="2 3">
    <name type="scientific">Pseudopithomyces chartarum</name>
    <dbReference type="NCBI Taxonomy" id="1892770"/>
    <lineage>
        <taxon>Eukaryota</taxon>
        <taxon>Fungi</taxon>
        <taxon>Dikarya</taxon>
        <taxon>Ascomycota</taxon>
        <taxon>Pezizomycotina</taxon>
        <taxon>Dothideomycetes</taxon>
        <taxon>Pleosporomycetidae</taxon>
        <taxon>Pleosporales</taxon>
        <taxon>Massarineae</taxon>
        <taxon>Didymosphaeriaceae</taxon>
        <taxon>Pseudopithomyces</taxon>
    </lineage>
</organism>
<dbReference type="InterPro" id="IPR056632">
    <property type="entry name" value="DUF7730"/>
</dbReference>
<comment type="caution">
    <text evidence="2">The sequence shown here is derived from an EMBL/GenBank/DDBJ whole genome shotgun (WGS) entry which is preliminary data.</text>
</comment>
<keyword evidence="3" id="KW-1185">Reference proteome</keyword>
<accession>A0AAN6LKS2</accession>
<dbReference type="PANTHER" id="PTHR38790:SF4">
    <property type="entry name" value="2EXR DOMAIN-CONTAINING PROTEIN"/>
    <property type="match status" value="1"/>
</dbReference>
<sequence length="218" mass="24944">MAADTNDAVLIGELDTKPSLLKLPGELRNKIYTLVLGGTHYRVNRGHRTFVGTMAAETWYRSENDSDLVKKNRLALLRTCRQIYEESKMFHAELSTYHFNDPMSFLCWPGLQPGAKTVVIDCITIVFFLCAKWFSDRVQTVTRGYVYDIATIANVEFKIVVIDADHFPDDFIKREVMKWGLQCLHDTHEKVKVNGFKSGPRFTLSVVHHGEKILTMAE</sequence>
<reference evidence="2 3" key="1">
    <citation type="submission" date="2021-02" db="EMBL/GenBank/DDBJ databases">
        <title>Genome assembly of Pseudopithomyces chartarum.</title>
        <authorList>
            <person name="Jauregui R."/>
            <person name="Singh J."/>
            <person name="Voisey C."/>
        </authorList>
    </citation>
    <scope>NUCLEOTIDE SEQUENCE [LARGE SCALE GENOMIC DNA]</scope>
    <source>
        <strain evidence="2 3">AGR01</strain>
    </source>
</reference>
<dbReference type="PANTHER" id="PTHR38790">
    <property type="entry name" value="2EXR DOMAIN-CONTAINING PROTEIN-RELATED"/>
    <property type="match status" value="1"/>
</dbReference>
<dbReference type="Proteomes" id="UP001280581">
    <property type="component" value="Unassembled WGS sequence"/>
</dbReference>
<evidence type="ECO:0000313" key="2">
    <source>
        <dbReference type="EMBL" id="KAK3197101.1"/>
    </source>
</evidence>
<dbReference type="EMBL" id="WVTA01000021">
    <property type="protein sequence ID" value="KAK3197101.1"/>
    <property type="molecule type" value="Genomic_DNA"/>
</dbReference>
<protein>
    <recommendedName>
        <fullName evidence="1">DUF7730 domain-containing protein</fullName>
    </recommendedName>
</protein>
<evidence type="ECO:0000313" key="3">
    <source>
        <dbReference type="Proteomes" id="UP001280581"/>
    </source>
</evidence>
<proteinExistence type="predicted"/>
<dbReference type="Pfam" id="PF24864">
    <property type="entry name" value="DUF7730"/>
    <property type="match status" value="1"/>
</dbReference>
<gene>
    <name evidence="2" type="ORF">GRF29_1536g600057</name>
</gene>
<name>A0AAN6LKS2_9PLEO</name>